<dbReference type="PRINTS" id="PR00036">
    <property type="entry name" value="HTHLACI"/>
</dbReference>
<evidence type="ECO:0000259" key="5">
    <source>
        <dbReference type="PROSITE" id="PS50932"/>
    </source>
</evidence>
<dbReference type="PANTHER" id="PTHR30146">
    <property type="entry name" value="LACI-RELATED TRANSCRIPTIONAL REPRESSOR"/>
    <property type="match status" value="1"/>
</dbReference>
<accession>A0A2J5PGR2</accession>
<dbReference type="SUPFAM" id="SSF53822">
    <property type="entry name" value="Periplasmic binding protein-like I"/>
    <property type="match status" value="1"/>
</dbReference>
<dbReference type="Pfam" id="PF00356">
    <property type="entry name" value="LacI"/>
    <property type="match status" value="1"/>
</dbReference>
<dbReference type="EMBL" id="PIDR01000933">
    <property type="protein sequence ID" value="PLO65048.1"/>
    <property type="molecule type" value="Genomic_DNA"/>
</dbReference>
<reference evidence="6 7" key="2">
    <citation type="submission" date="2018-01" db="EMBL/GenBank/DDBJ databases">
        <title>Genomic study of Klebsiella pneumoniae.</title>
        <authorList>
            <person name="Yang Y."/>
            <person name="Bicalho R."/>
        </authorList>
    </citation>
    <scope>NUCLEOTIDE SEQUENCE [LARGE SCALE GENOMIC DNA]</scope>
    <source>
        <strain evidence="6 7">A10</strain>
    </source>
</reference>
<dbReference type="SMART" id="SM00354">
    <property type="entry name" value="HTH_LACI"/>
    <property type="match status" value="1"/>
</dbReference>
<evidence type="ECO:0000313" key="6">
    <source>
        <dbReference type="EMBL" id="PLO65048.1"/>
    </source>
</evidence>
<dbReference type="PANTHER" id="PTHR30146:SF148">
    <property type="entry name" value="HTH-TYPE TRANSCRIPTIONAL REPRESSOR PURR-RELATED"/>
    <property type="match status" value="1"/>
</dbReference>
<dbReference type="AlphaFoldDB" id="A0A2J5PGR2"/>
<name>A0A2J5PGR2_9ENTR</name>
<dbReference type="Gene3D" id="1.10.260.40">
    <property type="entry name" value="lambda repressor-like DNA-binding domains"/>
    <property type="match status" value="1"/>
</dbReference>
<evidence type="ECO:0000256" key="3">
    <source>
        <dbReference type="ARBA" id="ARBA00023125"/>
    </source>
</evidence>
<evidence type="ECO:0000256" key="4">
    <source>
        <dbReference type="ARBA" id="ARBA00023163"/>
    </source>
</evidence>
<dbReference type="Pfam" id="PF00532">
    <property type="entry name" value="Peripla_BP_1"/>
    <property type="match status" value="1"/>
</dbReference>
<dbReference type="InterPro" id="IPR010982">
    <property type="entry name" value="Lambda_DNA-bd_dom_sf"/>
</dbReference>
<keyword evidence="4" id="KW-0804">Transcription</keyword>
<comment type="caution">
    <text evidence="6">The sequence shown here is derived from an EMBL/GenBank/DDBJ whole genome shotgun (WGS) entry which is preliminary data.</text>
</comment>
<dbReference type="SUPFAM" id="SSF47413">
    <property type="entry name" value="lambda repressor-like DNA-binding domains"/>
    <property type="match status" value="1"/>
</dbReference>
<sequence length="360" mass="39426">MGNHDDSIEPLNVIESHVKKARMKSTTVYDIARVAGVSASTVSRILTGSAKVAEEKRIAVEQAIKELDFRPNLMAQSLKSGQSMTLGVLTQHLDSPFSNEMLRGVEKTLEGTGYVPVVVSGHWKSKQELERMQLLIDRRVDGIIILTGHISQQSLIELSLQVPIVAAGHDINTAQVRSFNVNNSLGGYMATQYLLDLGHRKIAHILGKMDQKDAVDRLNGYRQALSIAGIEYNPDLVVQGDFSEEGGRQAIKHLVSNNIDFSAVFCANDQTAYGAILGLKEADLDVPDDISVIGFDDLPFSTYSNPPLTTIKQPIYETGVKLAQTLLSLINGGDDEVTKESESLLPELQIVNRKTALEFK</sequence>
<gene>
    <name evidence="6" type="ORF">CWN49_24065</name>
</gene>
<dbReference type="CDD" id="cd06290">
    <property type="entry name" value="PBP1_LacI-like"/>
    <property type="match status" value="1"/>
</dbReference>
<feature type="domain" description="HTH lacI-type" evidence="5">
    <location>
        <begin position="26"/>
        <end position="80"/>
    </location>
</feature>
<protein>
    <submittedName>
        <fullName evidence="6">Transcriptional regulator</fullName>
    </submittedName>
</protein>
<keyword evidence="1" id="KW-0678">Repressor</keyword>
<dbReference type="GO" id="GO:0000976">
    <property type="term" value="F:transcription cis-regulatory region binding"/>
    <property type="evidence" value="ECO:0007669"/>
    <property type="project" value="TreeGrafter"/>
</dbReference>
<dbReference type="InterPro" id="IPR001761">
    <property type="entry name" value="Peripla_BP/Lac1_sug-bd_dom"/>
</dbReference>
<dbReference type="InterPro" id="IPR028082">
    <property type="entry name" value="Peripla_BP_I"/>
</dbReference>
<dbReference type="Proteomes" id="UP000234667">
    <property type="component" value="Unassembled WGS sequence"/>
</dbReference>
<organism evidence="6 7">
    <name type="scientific">Klebsiella michiganensis</name>
    <dbReference type="NCBI Taxonomy" id="1134687"/>
    <lineage>
        <taxon>Bacteria</taxon>
        <taxon>Pseudomonadati</taxon>
        <taxon>Pseudomonadota</taxon>
        <taxon>Gammaproteobacteria</taxon>
        <taxon>Enterobacterales</taxon>
        <taxon>Enterobacteriaceae</taxon>
        <taxon>Klebsiella/Raoultella group</taxon>
        <taxon>Klebsiella</taxon>
    </lineage>
</organism>
<reference evidence="6 7" key="1">
    <citation type="submission" date="2017-11" db="EMBL/GenBank/DDBJ databases">
        <authorList>
            <person name="Han C.G."/>
        </authorList>
    </citation>
    <scope>NUCLEOTIDE SEQUENCE [LARGE SCALE GENOMIC DNA]</scope>
    <source>
        <strain evidence="6 7">A10</strain>
    </source>
</reference>
<keyword evidence="3" id="KW-0238">DNA-binding</keyword>
<dbReference type="PROSITE" id="PS00356">
    <property type="entry name" value="HTH_LACI_1"/>
    <property type="match status" value="1"/>
</dbReference>
<dbReference type="CDD" id="cd01392">
    <property type="entry name" value="HTH_LacI"/>
    <property type="match status" value="1"/>
</dbReference>
<keyword evidence="2" id="KW-0805">Transcription regulation</keyword>
<dbReference type="Gene3D" id="3.40.50.2300">
    <property type="match status" value="2"/>
</dbReference>
<evidence type="ECO:0000313" key="7">
    <source>
        <dbReference type="Proteomes" id="UP000234667"/>
    </source>
</evidence>
<dbReference type="InterPro" id="IPR000843">
    <property type="entry name" value="HTH_LacI"/>
</dbReference>
<dbReference type="GO" id="GO:0003700">
    <property type="term" value="F:DNA-binding transcription factor activity"/>
    <property type="evidence" value="ECO:0007669"/>
    <property type="project" value="TreeGrafter"/>
</dbReference>
<proteinExistence type="predicted"/>
<evidence type="ECO:0000256" key="1">
    <source>
        <dbReference type="ARBA" id="ARBA00022491"/>
    </source>
</evidence>
<dbReference type="PROSITE" id="PS50932">
    <property type="entry name" value="HTH_LACI_2"/>
    <property type="match status" value="1"/>
</dbReference>
<evidence type="ECO:0000256" key="2">
    <source>
        <dbReference type="ARBA" id="ARBA00023015"/>
    </source>
</evidence>